<dbReference type="NCBIfam" id="TIGR00667">
    <property type="entry name" value="aat"/>
    <property type="match status" value="1"/>
</dbReference>
<dbReference type="HAMAP" id="MF_00688">
    <property type="entry name" value="Leu_Phe_trans"/>
    <property type="match status" value="1"/>
</dbReference>
<dbReference type="Proteomes" id="UP000031623">
    <property type="component" value="Chromosome"/>
</dbReference>
<dbReference type="InterPro" id="IPR042203">
    <property type="entry name" value="Leu/Phe-tRNA_Trfase_C"/>
</dbReference>
<comment type="function">
    <text evidence="8 15">Functions in the N-end rule pathway of protein degradation where it conjugates Leu, Phe and, less efficiently, Met from aminoacyl-tRNAs to the N-termini of proteins containing an N-terminal arginine or lysine.</text>
</comment>
<evidence type="ECO:0000256" key="6">
    <source>
        <dbReference type="ARBA" id="ARBA00050652"/>
    </source>
</evidence>
<organism evidence="16 17">
    <name type="scientific">Thioploca ingrica</name>
    <dbReference type="NCBI Taxonomy" id="40754"/>
    <lineage>
        <taxon>Bacteria</taxon>
        <taxon>Pseudomonadati</taxon>
        <taxon>Pseudomonadota</taxon>
        <taxon>Gammaproteobacteria</taxon>
        <taxon>Thiotrichales</taxon>
        <taxon>Thiotrichaceae</taxon>
        <taxon>Thioploca</taxon>
    </lineage>
</organism>
<evidence type="ECO:0000256" key="14">
    <source>
        <dbReference type="ARBA" id="ARBA00083640"/>
    </source>
</evidence>
<sequence length="238" mass="27600">MRRPYWIPAHASPYDFPPLEQALEHPDGLLAIGGDLTPSRIMVAYRQGIFPWYSEDQPILWWSPSQRLVLFPECLKISRSLAKTLRQNKFTVTMDQNFAQIIQECAGPRRHQPGTWITEDIKIAYSQLHHYYFAHSVETWYQGQLVGGLYGVSLGKVFFGESMFSKMSDASKVALVYLVQQLQRWGYELIDCQVHTQHLQKLGAIEISRRHYRTLLDRLSDQTGKTGIWQLESQEIDL</sequence>
<evidence type="ECO:0000313" key="16">
    <source>
        <dbReference type="EMBL" id="BAP54715.1"/>
    </source>
</evidence>
<dbReference type="Gene3D" id="3.30.70.3550">
    <property type="entry name" value="Leucyl/phenylalanyl-tRNA-protein transferase, N-terminal domain"/>
    <property type="match status" value="1"/>
</dbReference>
<comment type="similarity">
    <text evidence="9 15">Belongs to the L/F-transferase family.</text>
</comment>
<evidence type="ECO:0000256" key="8">
    <source>
        <dbReference type="ARBA" id="ARBA00054043"/>
    </source>
</evidence>
<keyword evidence="2 15" id="KW-0963">Cytoplasm</keyword>
<evidence type="ECO:0000256" key="5">
    <source>
        <dbReference type="ARBA" id="ARBA00050607"/>
    </source>
</evidence>
<evidence type="ECO:0000313" key="17">
    <source>
        <dbReference type="Proteomes" id="UP000031623"/>
    </source>
</evidence>
<evidence type="ECO:0000256" key="3">
    <source>
        <dbReference type="ARBA" id="ARBA00022679"/>
    </source>
</evidence>
<reference evidence="16 17" key="1">
    <citation type="journal article" date="2014" name="ISME J.">
        <title>Ecophysiology of Thioploca ingrica as revealed by the complete genome sequence supplemented with proteomic evidence.</title>
        <authorList>
            <person name="Kojima H."/>
            <person name="Ogura Y."/>
            <person name="Yamamoto N."/>
            <person name="Togashi T."/>
            <person name="Mori H."/>
            <person name="Watanabe T."/>
            <person name="Nemoto F."/>
            <person name="Kurokawa K."/>
            <person name="Hayashi T."/>
            <person name="Fukui M."/>
        </authorList>
    </citation>
    <scope>NUCLEOTIDE SEQUENCE [LARGE SCALE GENOMIC DNA]</scope>
</reference>
<dbReference type="HOGENOM" id="CLU_075045_0_0_6"/>
<evidence type="ECO:0000256" key="7">
    <source>
        <dbReference type="ARBA" id="ARBA00051538"/>
    </source>
</evidence>
<accession>A0A090AIP2</accession>
<keyword evidence="4 15" id="KW-0012">Acyltransferase</keyword>
<evidence type="ECO:0000256" key="9">
    <source>
        <dbReference type="ARBA" id="ARBA00061535"/>
    </source>
</evidence>
<dbReference type="KEGG" id="tig:THII_0418"/>
<dbReference type="OrthoDB" id="9790282at2"/>
<protein>
    <recommendedName>
        <fullName evidence="11 15">Leucyl/phenylalanyl-tRNA--protein transferase</fullName>
        <ecNumber evidence="10 15">2.3.2.6</ecNumber>
    </recommendedName>
    <alternativeName>
        <fullName evidence="12 15">L/F-transferase</fullName>
    </alternativeName>
    <alternativeName>
        <fullName evidence="13 15">Leucyltransferase</fullName>
    </alternativeName>
    <alternativeName>
        <fullName evidence="14 15">Phenyalanyltransferase</fullName>
    </alternativeName>
</protein>
<dbReference type="FunFam" id="3.30.70.3550:FF:000001">
    <property type="entry name" value="Leucyl/phenylalanyl-tRNA--protein transferase"/>
    <property type="match status" value="1"/>
</dbReference>
<dbReference type="GO" id="GO:0030163">
    <property type="term" value="P:protein catabolic process"/>
    <property type="evidence" value="ECO:0007669"/>
    <property type="project" value="UniProtKB-UniRule"/>
</dbReference>
<dbReference type="EC" id="2.3.2.6" evidence="10 15"/>
<dbReference type="Gene3D" id="3.40.630.70">
    <property type="entry name" value="Leucyl/phenylalanyl-tRNA-protein transferase, C-terminal domain"/>
    <property type="match status" value="1"/>
</dbReference>
<gene>
    <name evidence="15" type="primary">aat</name>
    <name evidence="16" type="ORF">THII_0418</name>
</gene>
<evidence type="ECO:0000256" key="10">
    <source>
        <dbReference type="ARBA" id="ARBA00066767"/>
    </source>
</evidence>
<dbReference type="InterPro" id="IPR042221">
    <property type="entry name" value="Leu/Phe-tRNA_Trfase_N"/>
</dbReference>
<evidence type="ECO:0000256" key="12">
    <source>
        <dbReference type="ARBA" id="ARBA00077136"/>
    </source>
</evidence>
<comment type="catalytic activity">
    <reaction evidence="6 15">
        <text>N-terminal L-arginyl-[protein] + L-leucyl-tRNA(Leu) = N-terminal L-leucyl-L-arginyl-[protein] + tRNA(Leu) + H(+)</text>
        <dbReference type="Rhea" id="RHEA:50416"/>
        <dbReference type="Rhea" id="RHEA-COMP:9613"/>
        <dbReference type="Rhea" id="RHEA-COMP:9622"/>
        <dbReference type="Rhea" id="RHEA-COMP:12672"/>
        <dbReference type="Rhea" id="RHEA-COMP:12673"/>
        <dbReference type="ChEBI" id="CHEBI:15378"/>
        <dbReference type="ChEBI" id="CHEBI:64719"/>
        <dbReference type="ChEBI" id="CHEBI:78442"/>
        <dbReference type="ChEBI" id="CHEBI:78494"/>
        <dbReference type="ChEBI" id="CHEBI:133044"/>
        <dbReference type="EC" id="2.3.2.6"/>
    </reaction>
</comment>
<evidence type="ECO:0000256" key="11">
    <source>
        <dbReference type="ARBA" id="ARBA00074372"/>
    </source>
</evidence>
<evidence type="ECO:0000256" key="1">
    <source>
        <dbReference type="ARBA" id="ARBA00004496"/>
    </source>
</evidence>
<dbReference type="SUPFAM" id="SSF55729">
    <property type="entry name" value="Acyl-CoA N-acyltransferases (Nat)"/>
    <property type="match status" value="1"/>
</dbReference>
<dbReference type="GO" id="GO:0008914">
    <property type="term" value="F:leucyl-tRNA--protein transferase activity"/>
    <property type="evidence" value="ECO:0007669"/>
    <property type="project" value="UniProtKB-UniRule"/>
</dbReference>
<keyword evidence="17" id="KW-1185">Reference proteome</keyword>
<proteinExistence type="inferred from homology"/>
<evidence type="ECO:0000256" key="13">
    <source>
        <dbReference type="ARBA" id="ARBA00077165"/>
    </source>
</evidence>
<dbReference type="GO" id="GO:0005737">
    <property type="term" value="C:cytoplasm"/>
    <property type="evidence" value="ECO:0007669"/>
    <property type="project" value="UniProtKB-SubCell"/>
</dbReference>
<dbReference type="InterPro" id="IPR004616">
    <property type="entry name" value="Leu/Phe-tRNA_Trfase"/>
</dbReference>
<name>A0A090AIP2_9GAMM</name>
<comment type="subcellular location">
    <subcellularLocation>
        <location evidence="1 15">Cytoplasm</location>
    </subcellularLocation>
</comment>
<dbReference type="InterPro" id="IPR016181">
    <property type="entry name" value="Acyl_CoA_acyltransferase"/>
</dbReference>
<evidence type="ECO:0000256" key="2">
    <source>
        <dbReference type="ARBA" id="ARBA00022490"/>
    </source>
</evidence>
<dbReference type="PANTHER" id="PTHR30098:SF2">
    <property type="entry name" value="LEUCYL_PHENYLALANYL-TRNA--PROTEIN TRANSFERASE"/>
    <property type="match status" value="1"/>
</dbReference>
<evidence type="ECO:0000256" key="15">
    <source>
        <dbReference type="HAMAP-Rule" id="MF_00688"/>
    </source>
</evidence>
<dbReference type="FunFam" id="3.40.630.70:FF:000001">
    <property type="entry name" value="Leucyl/phenylalanyl-tRNA--protein transferase"/>
    <property type="match status" value="1"/>
</dbReference>
<dbReference type="STRING" id="40754.THII_0418"/>
<keyword evidence="3 15" id="KW-0808">Transferase</keyword>
<dbReference type="PANTHER" id="PTHR30098">
    <property type="entry name" value="LEUCYL/PHENYLALANYL-TRNA--PROTEIN TRANSFERASE"/>
    <property type="match status" value="1"/>
</dbReference>
<evidence type="ECO:0000256" key="4">
    <source>
        <dbReference type="ARBA" id="ARBA00023315"/>
    </source>
</evidence>
<comment type="catalytic activity">
    <reaction evidence="7 15">
        <text>N-terminal L-lysyl-[protein] + L-leucyl-tRNA(Leu) = N-terminal L-leucyl-L-lysyl-[protein] + tRNA(Leu) + H(+)</text>
        <dbReference type="Rhea" id="RHEA:12340"/>
        <dbReference type="Rhea" id="RHEA-COMP:9613"/>
        <dbReference type="Rhea" id="RHEA-COMP:9622"/>
        <dbReference type="Rhea" id="RHEA-COMP:12670"/>
        <dbReference type="Rhea" id="RHEA-COMP:12671"/>
        <dbReference type="ChEBI" id="CHEBI:15378"/>
        <dbReference type="ChEBI" id="CHEBI:65249"/>
        <dbReference type="ChEBI" id="CHEBI:78442"/>
        <dbReference type="ChEBI" id="CHEBI:78494"/>
        <dbReference type="ChEBI" id="CHEBI:133043"/>
        <dbReference type="EC" id="2.3.2.6"/>
    </reaction>
</comment>
<dbReference type="AlphaFoldDB" id="A0A090AIP2"/>
<dbReference type="Pfam" id="PF03588">
    <property type="entry name" value="Leu_Phe_trans"/>
    <property type="match status" value="1"/>
</dbReference>
<comment type="catalytic activity">
    <reaction evidence="5 15">
        <text>L-phenylalanyl-tRNA(Phe) + an N-terminal L-alpha-aminoacyl-[protein] = an N-terminal L-phenylalanyl-L-alpha-aminoacyl-[protein] + tRNA(Phe)</text>
        <dbReference type="Rhea" id="RHEA:43632"/>
        <dbReference type="Rhea" id="RHEA-COMP:9668"/>
        <dbReference type="Rhea" id="RHEA-COMP:9699"/>
        <dbReference type="Rhea" id="RHEA-COMP:10636"/>
        <dbReference type="Rhea" id="RHEA-COMP:10637"/>
        <dbReference type="ChEBI" id="CHEBI:78442"/>
        <dbReference type="ChEBI" id="CHEBI:78531"/>
        <dbReference type="ChEBI" id="CHEBI:78597"/>
        <dbReference type="ChEBI" id="CHEBI:83561"/>
        <dbReference type="EC" id="2.3.2.6"/>
    </reaction>
</comment>
<dbReference type="EMBL" id="AP014633">
    <property type="protein sequence ID" value="BAP54715.1"/>
    <property type="molecule type" value="Genomic_DNA"/>
</dbReference>